<comment type="catalytic activity">
    <reaction evidence="1">
        <text>Hydrolysis of terminal non-reducing alpha-L-arabinofuranoside residues in alpha-L-arabinosides.</text>
        <dbReference type="EC" id="3.2.1.55"/>
    </reaction>
</comment>
<evidence type="ECO:0000256" key="7">
    <source>
        <dbReference type="ARBA" id="ARBA00023295"/>
    </source>
</evidence>
<evidence type="ECO:0000256" key="1">
    <source>
        <dbReference type="ARBA" id="ARBA00001462"/>
    </source>
</evidence>
<dbReference type="PANTHER" id="PTHR43576">
    <property type="entry name" value="ALPHA-L-ARABINOFURANOSIDASE C-RELATED"/>
    <property type="match status" value="1"/>
</dbReference>
<keyword evidence="5 9" id="KW-0378">Hydrolase</keyword>
<dbReference type="RefSeq" id="WP_145434205.1">
    <property type="nucleotide sequence ID" value="NZ_CP036339.1"/>
</dbReference>
<evidence type="ECO:0000256" key="4">
    <source>
        <dbReference type="ARBA" id="ARBA00012670"/>
    </source>
</evidence>
<dbReference type="InterPro" id="IPR055235">
    <property type="entry name" value="ASD1_cat"/>
</dbReference>
<protein>
    <recommendedName>
        <fullName evidence="4">non-reducing end alpha-L-arabinofuranosidase</fullName>
        <ecNumber evidence="4">3.2.1.55</ecNumber>
    </recommendedName>
</protein>
<feature type="domain" description="Alpha-L-arabinofuranosidase C-terminal" evidence="8">
    <location>
        <begin position="343"/>
        <end position="501"/>
    </location>
</feature>
<dbReference type="PROSITE" id="PS51318">
    <property type="entry name" value="TAT"/>
    <property type="match status" value="1"/>
</dbReference>
<dbReference type="GO" id="GO:0000272">
    <property type="term" value="P:polysaccharide catabolic process"/>
    <property type="evidence" value="ECO:0007669"/>
    <property type="project" value="TreeGrafter"/>
</dbReference>
<dbReference type="Gene3D" id="2.60.40.1180">
    <property type="entry name" value="Golgi alpha-mannosidase II"/>
    <property type="match status" value="1"/>
</dbReference>
<sequence>MSRQLTRRDAVKSLVAAATATALADARVVQAAADDSRLQVDLAPRFELSPYLYMQFMEPLGVTDSSVEASWDHLQNCWRPDLIAATQELAPTMMRWGGIFTDFYRWREGVGPRDKRTAMINLMWGGLESNQIGTAEFVDFCRQTKSEPLMCVNFEGDGRRQYREAKGRVRWGDAQEAADWVAYCNDPDNAERRGHGVADPLAIRYWQLGNETSYDDRGFSKSQAIAKTIEFSRAMRAVDPTINIIGWGDSGWAADMHDQAGEHVDMLAFHQMFNPDNGKDPVLQGEFYRRDPAATWDCLMNAWRLNDAKIRETRDSLDGRAVPLAMTECHFAIPGRNRCDVLSTWAAGVSYGRILNNHQRHGDVLKIATAADFCGTRWQVNAVMIPVPHGRSYLMPVARVMKLYRRHVGEQSVEVTHAPDGLDVVASRTGGKLFLHVVNANRERSVATRLELPGATAAKATAFEIADDPMAEVSDLNSDEVMQIKERRLAANGAWEFPAASVTAVEVELAA</sequence>
<evidence type="ECO:0000256" key="3">
    <source>
        <dbReference type="ARBA" id="ARBA00011165"/>
    </source>
</evidence>
<proteinExistence type="inferred from homology"/>
<evidence type="ECO:0000256" key="2">
    <source>
        <dbReference type="ARBA" id="ARBA00007186"/>
    </source>
</evidence>
<dbReference type="EMBL" id="CP036339">
    <property type="protein sequence ID" value="QDT74457.1"/>
    <property type="molecule type" value="Genomic_DNA"/>
</dbReference>
<dbReference type="PANTHER" id="PTHR43576:SF2">
    <property type="entry name" value="INTRACELLULAR EXO-ALPHA-L-ARABINOFURANOSIDASE 2"/>
    <property type="match status" value="1"/>
</dbReference>
<evidence type="ECO:0000259" key="8">
    <source>
        <dbReference type="SMART" id="SM00813"/>
    </source>
</evidence>
<evidence type="ECO:0000256" key="5">
    <source>
        <dbReference type="ARBA" id="ARBA00022801"/>
    </source>
</evidence>
<dbReference type="Pfam" id="PF22848">
    <property type="entry name" value="ASD1_dom"/>
    <property type="match status" value="1"/>
</dbReference>
<dbReference type="Pfam" id="PF06964">
    <property type="entry name" value="Alpha-L-AF_C"/>
    <property type="match status" value="1"/>
</dbReference>
<dbReference type="InterPro" id="IPR006311">
    <property type="entry name" value="TAT_signal"/>
</dbReference>
<comment type="similarity">
    <text evidence="2">Belongs to the glycosyl hydrolase 51 family.</text>
</comment>
<accession>A0A517U1G2</accession>
<keyword evidence="10" id="KW-1185">Reference proteome</keyword>
<dbReference type="Proteomes" id="UP000317909">
    <property type="component" value="Chromosome"/>
</dbReference>
<evidence type="ECO:0000256" key="6">
    <source>
        <dbReference type="ARBA" id="ARBA00023277"/>
    </source>
</evidence>
<dbReference type="Gene3D" id="3.20.20.80">
    <property type="entry name" value="Glycosidases"/>
    <property type="match status" value="1"/>
</dbReference>
<dbReference type="InterPro" id="IPR013780">
    <property type="entry name" value="Glyco_hydro_b"/>
</dbReference>
<organism evidence="9 10">
    <name type="scientific">Lacipirellula limnantheis</name>
    <dbReference type="NCBI Taxonomy" id="2528024"/>
    <lineage>
        <taxon>Bacteria</taxon>
        <taxon>Pseudomonadati</taxon>
        <taxon>Planctomycetota</taxon>
        <taxon>Planctomycetia</taxon>
        <taxon>Pirellulales</taxon>
        <taxon>Lacipirellulaceae</taxon>
        <taxon>Lacipirellula</taxon>
    </lineage>
</organism>
<dbReference type="OrthoDB" id="231274at2"/>
<dbReference type="EC" id="3.2.1.55" evidence="4"/>
<dbReference type="SUPFAM" id="SSF51445">
    <property type="entry name" value="(Trans)glycosidases"/>
    <property type="match status" value="1"/>
</dbReference>
<dbReference type="SMART" id="SM00813">
    <property type="entry name" value="Alpha-L-AF_C"/>
    <property type="match status" value="1"/>
</dbReference>
<evidence type="ECO:0000313" key="10">
    <source>
        <dbReference type="Proteomes" id="UP000317909"/>
    </source>
</evidence>
<reference evidence="9 10" key="1">
    <citation type="submission" date="2019-02" db="EMBL/GenBank/DDBJ databases">
        <title>Deep-cultivation of Planctomycetes and their phenomic and genomic characterization uncovers novel biology.</title>
        <authorList>
            <person name="Wiegand S."/>
            <person name="Jogler M."/>
            <person name="Boedeker C."/>
            <person name="Pinto D."/>
            <person name="Vollmers J."/>
            <person name="Rivas-Marin E."/>
            <person name="Kohn T."/>
            <person name="Peeters S.H."/>
            <person name="Heuer A."/>
            <person name="Rast P."/>
            <person name="Oberbeckmann S."/>
            <person name="Bunk B."/>
            <person name="Jeske O."/>
            <person name="Meyerdierks A."/>
            <person name="Storesund J.E."/>
            <person name="Kallscheuer N."/>
            <person name="Luecker S."/>
            <person name="Lage O.M."/>
            <person name="Pohl T."/>
            <person name="Merkel B.J."/>
            <person name="Hornburger P."/>
            <person name="Mueller R.-W."/>
            <person name="Bruemmer F."/>
            <person name="Labrenz M."/>
            <person name="Spormann A.M."/>
            <person name="Op den Camp H."/>
            <person name="Overmann J."/>
            <person name="Amann R."/>
            <person name="Jetten M.S.M."/>
            <person name="Mascher T."/>
            <person name="Medema M.H."/>
            <person name="Devos D.P."/>
            <person name="Kaster A.-K."/>
            <person name="Ovreas L."/>
            <person name="Rohde M."/>
            <person name="Galperin M.Y."/>
            <person name="Jogler C."/>
        </authorList>
    </citation>
    <scope>NUCLEOTIDE SEQUENCE [LARGE SCALE GENOMIC DNA]</scope>
    <source>
        <strain evidence="9 10">I41</strain>
    </source>
</reference>
<dbReference type="GO" id="GO:0046556">
    <property type="term" value="F:alpha-L-arabinofuranosidase activity"/>
    <property type="evidence" value="ECO:0007669"/>
    <property type="project" value="UniProtKB-EC"/>
</dbReference>
<comment type="subunit">
    <text evidence="3">Homohexamer; trimer of dimers.</text>
</comment>
<gene>
    <name evidence="9" type="ORF">I41_36530</name>
</gene>
<dbReference type="KEGG" id="llh:I41_36530"/>
<evidence type="ECO:0000313" key="9">
    <source>
        <dbReference type="EMBL" id="QDT74457.1"/>
    </source>
</evidence>
<name>A0A517U1G2_9BACT</name>
<dbReference type="InterPro" id="IPR010720">
    <property type="entry name" value="Alpha-L-AF_C"/>
</dbReference>
<keyword evidence="7 9" id="KW-0326">Glycosidase</keyword>
<dbReference type="AlphaFoldDB" id="A0A517U1G2"/>
<dbReference type="InterPro" id="IPR017853">
    <property type="entry name" value="GH"/>
</dbReference>
<keyword evidence="6" id="KW-0119">Carbohydrate metabolism</keyword>
<dbReference type="GO" id="GO:0046373">
    <property type="term" value="P:L-arabinose metabolic process"/>
    <property type="evidence" value="ECO:0007669"/>
    <property type="project" value="InterPro"/>
</dbReference>